<evidence type="ECO:0000256" key="1">
    <source>
        <dbReference type="SAM" id="MobiDB-lite"/>
    </source>
</evidence>
<feature type="compositionally biased region" description="Basic and acidic residues" evidence="1">
    <location>
        <begin position="23"/>
        <end position="36"/>
    </location>
</feature>
<organism evidence="2 3">
    <name type="scientific">Gossypium australe</name>
    <dbReference type="NCBI Taxonomy" id="47621"/>
    <lineage>
        <taxon>Eukaryota</taxon>
        <taxon>Viridiplantae</taxon>
        <taxon>Streptophyta</taxon>
        <taxon>Embryophyta</taxon>
        <taxon>Tracheophyta</taxon>
        <taxon>Spermatophyta</taxon>
        <taxon>Magnoliopsida</taxon>
        <taxon>eudicotyledons</taxon>
        <taxon>Gunneridae</taxon>
        <taxon>Pentapetalae</taxon>
        <taxon>rosids</taxon>
        <taxon>malvids</taxon>
        <taxon>Malvales</taxon>
        <taxon>Malvaceae</taxon>
        <taxon>Malvoideae</taxon>
        <taxon>Gossypium</taxon>
    </lineage>
</organism>
<dbReference type="EMBL" id="SMMG02000005">
    <property type="protein sequence ID" value="KAA3474641.1"/>
    <property type="molecule type" value="Genomic_DNA"/>
</dbReference>
<comment type="caution">
    <text evidence="2">The sequence shown here is derived from an EMBL/GenBank/DDBJ whole genome shotgun (WGS) entry which is preliminary data.</text>
</comment>
<proteinExistence type="predicted"/>
<dbReference type="Proteomes" id="UP000325315">
    <property type="component" value="Unassembled WGS sequence"/>
</dbReference>
<evidence type="ECO:0008006" key="4">
    <source>
        <dbReference type="Google" id="ProtNLM"/>
    </source>
</evidence>
<gene>
    <name evidence="2" type="ORF">EPI10_024907</name>
</gene>
<name>A0A5B6VYX0_9ROSI</name>
<accession>A0A5B6VYX0</accession>
<evidence type="ECO:0000313" key="3">
    <source>
        <dbReference type="Proteomes" id="UP000325315"/>
    </source>
</evidence>
<feature type="region of interest" description="Disordered" evidence="1">
    <location>
        <begin position="1"/>
        <end position="36"/>
    </location>
</feature>
<dbReference type="AlphaFoldDB" id="A0A5B6VYX0"/>
<keyword evidence="3" id="KW-1185">Reference proteome</keyword>
<evidence type="ECO:0000313" key="2">
    <source>
        <dbReference type="EMBL" id="KAA3474641.1"/>
    </source>
</evidence>
<reference evidence="3" key="1">
    <citation type="journal article" date="2019" name="Plant Biotechnol. J.">
        <title>Genome sequencing of the Australian wild diploid species Gossypium australe highlights disease resistance and delayed gland morphogenesis.</title>
        <authorList>
            <person name="Cai Y."/>
            <person name="Cai X."/>
            <person name="Wang Q."/>
            <person name="Wang P."/>
            <person name="Zhang Y."/>
            <person name="Cai C."/>
            <person name="Xu Y."/>
            <person name="Wang K."/>
            <person name="Zhou Z."/>
            <person name="Wang C."/>
            <person name="Geng S."/>
            <person name="Li B."/>
            <person name="Dong Q."/>
            <person name="Hou Y."/>
            <person name="Wang H."/>
            <person name="Ai P."/>
            <person name="Liu Z."/>
            <person name="Yi F."/>
            <person name="Sun M."/>
            <person name="An G."/>
            <person name="Cheng J."/>
            <person name="Zhang Y."/>
            <person name="Shi Q."/>
            <person name="Xie Y."/>
            <person name="Shi X."/>
            <person name="Chang Y."/>
            <person name="Huang F."/>
            <person name="Chen Y."/>
            <person name="Hong S."/>
            <person name="Mi L."/>
            <person name="Sun Q."/>
            <person name="Zhang L."/>
            <person name="Zhou B."/>
            <person name="Peng R."/>
            <person name="Zhang X."/>
            <person name="Liu F."/>
        </authorList>
    </citation>
    <scope>NUCLEOTIDE SEQUENCE [LARGE SCALE GENOMIC DNA]</scope>
    <source>
        <strain evidence="3">cv. PA1801</strain>
    </source>
</reference>
<sequence>MSFQPMDQMNRKRRQLTPYQRSVKIEGDRRRRREKKMEFERLRNAKMELQALVAEQRNENTGLRRDNEMLNDFILNLQKTISQLRE</sequence>
<protein>
    <recommendedName>
        <fullName evidence="4">BZIP domain-containing protein</fullName>
    </recommendedName>
</protein>